<name>A0AC34RIY7_9BILA</name>
<protein>
    <submittedName>
        <fullName evidence="2">Signal recognition particle 9 kDa protein</fullName>
    </submittedName>
</protein>
<reference evidence="2" key="1">
    <citation type="submission" date="2022-11" db="UniProtKB">
        <authorList>
            <consortium name="WormBaseParasite"/>
        </authorList>
    </citation>
    <scope>IDENTIFICATION</scope>
</reference>
<organism evidence="1 2">
    <name type="scientific">Panagrolaimus sp. JU765</name>
    <dbReference type="NCBI Taxonomy" id="591449"/>
    <lineage>
        <taxon>Eukaryota</taxon>
        <taxon>Metazoa</taxon>
        <taxon>Ecdysozoa</taxon>
        <taxon>Nematoda</taxon>
        <taxon>Chromadorea</taxon>
        <taxon>Rhabditida</taxon>
        <taxon>Tylenchina</taxon>
        <taxon>Panagrolaimomorpha</taxon>
        <taxon>Panagrolaimoidea</taxon>
        <taxon>Panagrolaimidae</taxon>
        <taxon>Panagrolaimus</taxon>
    </lineage>
</organism>
<dbReference type="Proteomes" id="UP000887576">
    <property type="component" value="Unplaced"/>
</dbReference>
<proteinExistence type="predicted"/>
<sequence length="77" mass="9222">MTYFPTFEEFSKAVEKLHNVSGKRCRFVTKYKHDEGYIVFKFTDDMICLQFKSDQQQDVKRMERLTASLMRNITVKS</sequence>
<accession>A0AC34RIY7</accession>
<dbReference type="WBParaSite" id="JU765_v2.g7200.t1">
    <property type="protein sequence ID" value="JU765_v2.g7200.t1"/>
    <property type="gene ID" value="JU765_v2.g7200"/>
</dbReference>
<evidence type="ECO:0000313" key="1">
    <source>
        <dbReference type="Proteomes" id="UP000887576"/>
    </source>
</evidence>
<evidence type="ECO:0000313" key="2">
    <source>
        <dbReference type="WBParaSite" id="JU765_v2.g7200.t1"/>
    </source>
</evidence>